<comment type="subcellular location">
    <subcellularLocation>
        <location evidence="1">Secreted</location>
    </subcellularLocation>
</comment>
<organism evidence="8 9">
    <name type="scientific">Priapulus caudatus</name>
    <name type="common">Priapulid worm</name>
    <dbReference type="NCBI Taxonomy" id="37621"/>
    <lineage>
        <taxon>Eukaryota</taxon>
        <taxon>Metazoa</taxon>
        <taxon>Ecdysozoa</taxon>
        <taxon>Scalidophora</taxon>
        <taxon>Priapulida</taxon>
        <taxon>Priapulimorpha</taxon>
        <taxon>Priapulimorphida</taxon>
        <taxon>Priapulidae</taxon>
        <taxon>Priapulus</taxon>
    </lineage>
</organism>
<dbReference type="InterPro" id="IPR056178">
    <property type="entry name" value="CRF-BP_C"/>
</dbReference>
<keyword evidence="2" id="KW-0964">Secreted</keyword>
<evidence type="ECO:0000256" key="1">
    <source>
        <dbReference type="ARBA" id="ARBA00004613"/>
    </source>
</evidence>
<feature type="domain" description="Corticotropin-releasing factor binding protein C-terminal" evidence="7">
    <location>
        <begin position="91"/>
        <end position="222"/>
    </location>
</feature>
<dbReference type="Pfam" id="PF23541">
    <property type="entry name" value="CRF-BP_C"/>
    <property type="match status" value="1"/>
</dbReference>
<dbReference type="PANTHER" id="PTHR10278:SF0">
    <property type="entry name" value="CORTICOTROPIN-RELEASING FACTOR-BINDING PROTEIN"/>
    <property type="match status" value="1"/>
</dbReference>
<sequence length="230" mass="25705">MLDFKYVDVACIKDGLLGVFDGWELDGQLFPNEEDHPQEFDRRYKTYCGDDKPNKIFISSQNVAMVQHRIPVAGGFSVHVKFVPNPKPCNVIARLPNGHYSLRNWGRALNCSFSMIYPERVRVRELTVGEREYTGVAAQVRRSPILGQCAKRGMKDYVEFRAGNGLDPKKMGYSFQMCGVATATTKKLEVPLGCGNSVVRLVSSGDFYNSVDFEFAILEPGESMISACTP</sequence>
<dbReference type="Proteomes" id="UP000695022">
    <property type="component" value="Unplaced"/>
</dbReference>
<dbReference type="InterPro" id="IPR056177">
    <property type="entry name" value="CRF-BP_N"/>
</dbReference>
<evidence type="ECO:0000259" key="7">
    <source>
        <dbReference type="Pfam" id="PF23541"/>
    </source>
</evidence>
<keyword evidence="4" id="KW-1015">Disulfide bond</keyword>
<evidence type="ECO:0000313" key="8">
    <source>
        <dbReference type="Proteomes" id="UP000695022"/>
    </source>
</evidence>
<dbReference type="PANTHER" id="PTHR10278">
    <property type="entry name" value="CORTICOTROPIN-RELEASING FACTOR-BINDING PROTEIN"/>
    <property type="match status" value="1"/>
</dbReference>
<evidence type="ECO:0000256" key="3">
    <source>
        <dbReference type="ARBA" id="ARBA00022729"/>
    </source>
</evidence>
<name>A0ABM1DT12_PRICU</name>
<protein>
    <submittedName>
        <fullName evidence="9">Corticotropin-releasing factor-binding protein-like</fullName>
    </submittedName>
</protein>
<evidence type="ECO:0000313" key="9">
    <source>
        <dbReference type="RefSeq" id="XP_014663083.1"/>
    </source>
</evidence>
<gene>
    <name evidence="9" type="primary">LOC106805839</name>
</gene>
<evidence type="ECO:0000256" key="2">
    <source>
        <dbReference type="ARBA" id="ARBA00022525"/>
    </source>
</evidence>
<dbReference type="GeneID" id="106805839"/>
<keyword evidence="3" id="KW-0732">Signal</keyword>
<feature type="domain" description="Corticotropin-releasing factor binding protein N-terminal" evidence="6">
    <location>
        <begin position="2"/>
        <end position="81"/>
    </location>
</feature>
<dbReference type="Pfam" id="PF05428">
    <property type="entry name" value="CRF-BP_N"/>
    <property type="match status" value="1"/>
</dbReference>
<evidence type="ECO:0000256" key="5">
    <source>
        <dbReference type="ARBA" id="ARBA00023180"/>
    </source>
</evidence>
<evidence type="ECO:0000256" key="4">
    <source>
        <dbReference type="ARBA" id="ARBA00023157"/>
    </source>
</evidence>
<reference evidence="9" key="1">
    <citation type="submission" date="2025-08" db="UniProtKB">
        <authorList>
            <consortium name="RefSeq"/>
        </authorList>
    </citation>
    <scope>IDENTIFICATION</scope>
</reference>
<dbReference type="InterPro" id="IPR008435">
    <property type="entry name" value="CRF-bd"/>
</dbReference>
<accession>A0ABM1DT12</accession>
<proteinExistence type="predicted"/>
<keyword evidence="8" id="KW-1185">Reference proteome</keyword>
<evidence type="ECO:0000259" key="6">
    <source>
        <dbReference type="Pfam" id="PF05428"/>
    </source>
</evidence>
<dbReference type="RefSeq" id="XP_014663083.1">
    <property type="nucleotide sequence ID" value="XM_014807597.1"/>
</dbReference>
<keyword evidence="5" id="KW-0325">Glycoprotein</keyword>